<dbReference type="Pfam" id="PF22666">
    <property type="entry name" value="Glyco_hydro_2_N2"/>
    <property type="match status" value="1"/>
</dbReference>
<evidence type="ECO:0000259" key="5">
    <source>
        <dbReference type="Pfam" id="PF22666"/>
    </source>
</evidence>
<dbReference type="Gene3D" id="3.20.20.80">
    <property type="entry name" value="Glycosidases"/>
    <property type="match status" value="1"/>
</dbReference>
<evidence type="ECO:0000256" key="1">
    <source>
        <dbReference type="ARBA" id="ARBA00007401"/>
    </source>
</evidence>
<dbReference type="SUPFAM" id="SSF49785">
    <property type="entry name" value="Galactose-binding domain-like"/>
    <property type="match status" value="1"/>
</dbReference>
<dbReference type="SUPFAM" id="SSF49303">
    <property type="entry name" value="beta-Galactosidase/glucuronidase domain"/>
    <property type="match status" value="1"/>
</dbReference>
<dbReference type="InterPro" id="IPR017853">
    <property type="entry name" value="GH"/>
</dbReference>
<dbReference type="InterPro" id="IPR006102">
    <property type="entry name" value="Ig-like_GH2"/>
</dbReference>
<dbReference type="Pfam" id="PF00703">
    <property type="entry name" value="Glyco_hydro_2"/>
    <property type="match status" value="1"/>
</dbReference>
<evidence type="ECO:0000259" key="3">
    <source>
        <dbReference type="Pfam" id="PF00703"/>
    </source>
</evidence>
<dbReference type="Proteomes" id="UP000321484">
    <property type="component" value="Unassembled WGS sequence"/>
</dbReference>
<dbReference type="GO" id="GO:0004553">
    <property type="term" value="F:hydrolase activity, hydrolyzing O-glycosyl compounds"/>
    <property type="evidence" value="ECO:0007669"/>
    <property type="project" value="InterPro"/>
</dbReference>
<dbReference type="InterPro" id="IPR006103">
    <property type="entry name" value="Glyco_hydro_2_cat"/>
</dbReference>
<dbReference type="InterPro" id="IPR051913">
    <property type="entry name" value="GH2_Domain-Containing"/>
</dbReference>
<evidence type="ECO:0000313" key="6">
    <source>
        <dbReference type="EMBL" id="GEN81482.1"/>
    </source>
</evidence>
<feature type="domain" description="Beta-mannosidase-like galactose-binding" evidence="5">
    <location>
        <begin position="20"/>
        <end position="112"/>
    </location>
</feature>
<comment type="caution">
    <text evidence="6">The sequence shown here is derived from an EMBL/GenBank/DDBJ whole genome shotgun (WGS) entry which is preliminary data.</text>
</comment>
<dbReference type="EMBL" id="BJYK01000012">
    <property type="protein sequence ID" value="GEN81482.1"/>
    <property type="molecule type" value="Genomic_DNA"/>
</dbReference>
<organism evidence="6 7">
    <name type="scientific">Actinotalea fermentans</name>
    <dbReference type="NCBI Taxonomy" id="43671"/>
    <lineage>
        <taxon>Bacteria</taxon>
        <taxon>Bacillati</taxon>
        <taxon>Actinomycetota</taxon>
        <taxon>Actinomycetes</taxon>
        <taxon>Micrococcales</taxon>
        <taxon>Cellulomonadaceae</taxon>
        <taxon>Actinotalea</taxon>
    </lineage>
</organism>
<dbReference type="GO" id="GO:0005975">
    <property type="term" value="P:carbohydrate metabolic process"/>
    <property type="evidence" value="ECO:0007669"/>
    <property type="project" value="InterPro"/>
</dbReference>
<keyword evidence="2" id="KW-0378">Hydrolase</keyword>
<dbReference type="AlphaFoldDB" id="A0A511Z212"/>
<comment type="similarity">
    <text evidence="1">Belongs to the glycosyl hydrolase 2 family.</text>
</comment>
<dbReference type="InterPro" id="IPR036156">
    <property type="entry name" value="Beta-gal/glucu_dom_sf"/>
</dbReference>
<dbReference type="PANTHER" id="PTHR42732">
    <property type="entry name" value="BETA-GALACTOSIDASE"/>
    <property type="match status" value="1"/>
</dbReference>
<dbReference type="PANTHER" id="PTHR42732:SF3">
    <property type="entry name" value="HYDROLASE"/>
    <property type="match status" value="1"/>
</dbReference>
<dbReference type="SUPFAM" id="SSF51445">
    <property type="entry name" value="(Trans)glycosidases"/>
    <property type="match status" value="1"/>
</dbReference>
<proteinExistence type="inferred from homology"/>
<dbReference type="InterPro" id="IPR054593">
    <property type="entry name" value="Beta-mannosidase-like_N2"/>
</dbReference>
<feature type="domain" description="Glycoside hydrolase family 2 catalytic" evidence="4">
    <location>
        <begin position="267"/>
        <end position="392"/>
    </location>
</feature>
<protein>
    <submittedName>
        <fullName evidence="6">Beta-galactosidase</fullName>
    </submittedName>
</protein>
<name>A0A511Z212_9CELL</name>
<dbReference type="Pfam" id="PF02836">
    <property type="entry name" value="Glyco_hydro_2_C"/>
    <property type="match status" value="1"/>
</dbReference>
<dbReference type="Gene3D" id="2.60.120.260">
    <property type="entry name" value="Galactose-binding domain-like"/>
    <property type="match status" value="1"/>
</dbReference>
<feature type="domain" description="Glycoside hydrolase family 2 immunoglobulin-like beta-sandwich" evidence="3">
    <location>
        <begin position="130"/>
        <end position="234"/>
    </location>
</feature>
<gene>
    <name evidence="6" type="ORF">AFE02nite_32160</name>
</gene>
<keyword evidence="7" id="KW-1185">Reference proteome</keyword>
<reference evidence="6 7" key="1">
    <citation type="submission" date="2019-07" db="EMBL/GenBank/DDBJ databases">
        <title>Whole genome shotgun sequence of Actinotalea fermentans NBRC 105374.</title>
        <authorList>
            <person name="Hosoyama A."/>
            <person name="Uohara A."/>
            <person name="Ohji S."/>
            <person name="Ichikawa N."/>
        </authorList>
    </citation>
    <scope>NUCLEOTIDE SEQUENCE [LARGE SCALE GENOMIC DNA]</scope>
    <source>
        <strain evidence="6 7">NBRC 105374</strain>
    </source>
</reference>
<sequence length="540" mass="58802">MPYPPEAPASGIGQDIDAPLWYRRDFEHRPTPGQRLLLHFEGVDHRTSVWVNGTHVGDHEGSQARFSFDVTDAVRPGANVLVVRAVDDARDLEQPRGKQDWSDEPHVIWYRRTSGIWRTVWLEPVPAARIDRLALRPGDDLASVTVEARLVGVHGPAASLGLRFAVGGRLLADVTVACLSSTARVVVPLDHECLDVEPGELLWSPESPTLIDVDATLRLNGEVVDQAESYLGLRTVGTDEENVLLNGHPYFLRLVLEQGYWPQTHLAAPSFEALEREAGLIKELGFNGLRMHQTSADPRFLACCDRLGLLVWADTAAAYRFSDVALTRTVAEAVSLVERDAGHPSVVAWVPFNESWGVPRLADDPAQQHAVTALHALLKALDPTRIVMGNDGWQYTAGDVLGVHDYAQQPGTLEDRYGSRERVRSTVARGHTGGRRIALERSVSRAATVPVLLSEFGGLSVHEDAEAWAAYGDVIDPEALGEAIAGLVATIGPGRGLAGYCYTQLTDTAQEKNGLFTEDRVPKSSPSRIRAALLGIPVTA</sequence>
<evidence type="ECO:0000259" key="4">
    <source>
        <dbReference type="Pfam" id="PF02836"/>
    </source>
</evidence>
<evidence type="ECO:0000256" key="2">
    <source>
        <dbReference type="ARBA" id="ARBA00022801"/>
    </source>
</evidence>
<accession>A0A511Z212</accession>
<evidence type="ECO:0000313" key="7">
    <source>
        <dbReference type="Proteomes" id="UP000321484"/>
    </source>
</evidence>
<dbReference type="InterPro" id="IPR008979">
    <property type="entry name" value="Galactose-bd-like_sf"/>
</dbReference>